<keyword evidence="2" id="KW-0949">S-adenosyl-L-methionine</keyword>
<keyword evidence="8" id="KW-1185">Reference proteome</keyword>
<dbReference type="Proteomes" id="UP001202281">
    <property type="component" value="Unassembled WGS sequence"/>
</dbReference>
<proteinExistence type="predicted"/>
<dbReference type="InterPro" id="IPR023885">
    <property type="entry name" value="4Fe4S-binding_SPASM_dom"/>
</dbReference>
<dbReference type="Pfam" id="PF13186">
    <property type="entry name" value="SPASM"/>
    <property type="match status" value="1"/>
</dbReference>
<dbReference type="CDD" id="cd01335">
    <property type="entry name" value="Radical_SAM"/>
    <property type="match status" value="1"/>
</dbReference>
<accession>A0ABT0BUA7</accession>
<protein>
    <submittedName>
        <fullName evidence="7">Radical SAM protein</fullName>
    </submittedName>
</protein>
<dbReference type="SMART" id="SM00729">
    <property type="entry name" value="Elp3"/>
    <property type="match status" value="1"/>
</dbReference>
<dbReference type="InterPro" id="IPR058240">
    <property type="entry name" value="rSAM_sf"/>
</dbReference>
<keyword evidence="4" id="KW-0408">Iron</keyword>
<evidence type="ECO:0000313" key="8">
    <source>
        <dbReference type="Proteomes" id="UP001202281"/>
    </source>
</evidence>
<comment type="cofactor">
    <cofactor evidence="1">
        <name>[4Fe-4S] cluster</name>
        <dbReference type="ChEBI" id="CHEBI:49883"/>
    </cofactor>
</comment>
<dbReference type="EMBL" id="JALHLG010000035">
    <property type="protein sequence ID" value="MCJ2188478.1"/>
    <property type="molecule type" value="Genomic_DNA"/>
</dbReference>
<comment type="caution">
    <text evidence="7">The sequence shown here is derived from an EMBL/GenBank/DDBJ whole genome shotgun (WGS) entry which is preliminary data.</text>
</comment>
<evidence type="ECO:0000259" key="6">
    <source>
        <dbReference type="PROSITE" id="PS51918"/>
    </source>
</evidence>
<dbReference type="InterPro" id="IPR007197">
    <property type="entry name" value="rSAM"/>
</dbReference>
<dbReference type="InterPro" id="IPR013785">
    <property type="entry name" value="Aldolase_TIM"/>
</dbReference>
<dbReference type="PANTHER" id="PTHR11228">
    <property type="entry name" value="RADICAL SAM DOMAIN PROTEIN"/>
    <property type="match status" value="1"/>
</dbReference>
<evidence type="ECO:0000256" key="4">
    <source>
        <dbReference type="ARBA" id="ARBA00023004"/>
    </source>
</evidence>
<evidence type="ECO:0000256" key="5">
    <source>
        <dbReference type="ARBA" id="ARBA00023014"/>
    </source>
</evidence>
<evidence type="ECO:0000313" key="7">
    <source>
        <dbReference type="EMBL" id="MCJ2188478.1"/>
    </source>
</evidence>
<organism evidence="7 8">
    <name type="scientific">Novosphingobium beihaiensis</name>
    <dbReference type="NCBI Taxonomy" id="2930389"/>
    <lineage>
        <taxon>Bacteria</taxon>
        <taxon>Pseudomonadati</taxon>
        <taxon>Pseudomonadota</taxon>
        <taxon>Alphaproteobacteria</taxon>
        <taxon>Sphingomonadales</taxon>
        <taxon>Sphingomonadaceae</taxon>
        <taxon>Novosphingobium</taxon>
    </lineage>
</organism>
<feature type="domain" description="Radical SAM core" evidence="6">
    <location>
        <begin position="88"/>
        <end position="318"/>
    </location>
</feature>
<dbReference type="SFLD" id="SFLDG01067">
    <property type="entry name" value="SPASM/twitch_domain_containing"/>
    <property type="match status" value="1"/>
</dbReference>
<dbReference type="InterPro" id="IPR006638">
    <property type="entry name" value="Elp3/MiaA/NifB-like_rSAM"/>
</dbReference>
<dbReference type="Pfam" id="PF04055">
    <property type="entry name" value="Radical_SAM"/>
    <property type="match status" value="1"/>
</dbReference>
<dbReference type="InterPro" id="IPR050377">
    <property type="entry name" value="Radical_SAM_PqqE_MftC-like"/>
</dbReference>
<dbReference type="SFLD" id="SFLDG01386">
    <property type="entry name" value="main_SPASM_domain-containing"/>
    <property type="match status" value="1"/>
</dbReference>
<dbReference type="PROSITE" id="PS51918">
    <property type="entry name" value="RADICAL_SAM"/>
    <property type="match status" value="1"/>
</dbReference>
<dbReference type="SUPFAM" id="SSF102114">
    <property type="entry name" value="Radical SAM enzymes"/>
    <property type="match status" value="1"/>
</dbReference>
<dbReference type="PANTHER" id="PTHR11228:SF7">
    <property type="entry name" value="PQQA PEPTIDE CYCLASE"/>
    <property type="match status" value="1"/>
</dbReference>
<keyword evidence="5" id="KW-0411">Iron-sulfur</keyword>
<dbReference type="Gene3D" id="3.20.20.70">
    <property type="entry name" value="Aldolase class I"/>
    <property type="match status" value="1"/>
</dbReference>
<evidence type="ECO:0000256" key="2">
    <source>
        <dbReference type="ARBA" id="ARBA00022691"/>
    </source>
</evidence>
<keyword evidence="3" id="KW-0479">Metal-binding</keyword>
<dbReference type="SFLD" id="SFLDS00029">
    <property type="entry name" value="Radical_SAM"/>
    <property type="match status" value="1"/>
</dbReference>
<evidence type="ECO:0000256" key="3">
    <source>
        <dbReference type="ARBA" id="ARBA00022723"/>
    </source>
</evidence>
<evidence type="ECO:0000256" key="1">
    <source>
        <dbReference type="ARBA" id="ARBA00001966"/>
    </source>
</evidence>
<sequence length="453" mass="50382">MSAISDARIEQHGELLLVTNPRVGALTTMTETDLAALHLFDVSDGSLDTLAGYFEGCGVGDPQSHAQGFRDRVVRDGWTRTEFPNAEGPPLLSAYVTITRECNLACPYCYQGLSKRRGRHMSIEQIRMLFDKIAAVNPDCYLILTGGEPLMHPDIYEILDFIDGSNFRLTLLTNGIYIDAQMAERLSRMERLDVVQISLDGLTEDISALSRGKGALTKIQAGIEEAIAAKLPFVLAPTLHGQNLHQINEMAEYAVSNGGYIKPNNLRSFPKDNEKMKPGASDFLEQLELSERDLMKVARDMDATLVAKYGKERIRQLKERYLRYSKCSVDDHNAKGLCGVGWSLLDIDWNGDVFPCHLGKTPELKLGNIFDVDFGGIFEEARERGIRTKSHEISGCSSCNFVSRCAGGCRMGAYYANGGFDKSDDLCHYNYQGNLRRALGQIEKIGEEWRTPA</sequence>
<reference evidence="7 8" key="1">
    <citation type="submission" date="2022-04" db="EMBL/GenBank/DDBJ databases">
        <title>Identification of a novel bacterium isolated from mangrove sediments.</title>
        <authorList>
            <person name="Pan X."/>
        </authorList>
    </citation>
    <scope>NUCLEOTIDE SEQUENCE [LARGE SCALE GENOMIC DNA]</scope>
    <source>
        <strain evidence="7 8">B2638</strain>
    </source>
</reference>
<gene>
    <name evidence="7" type="ORF">MTR66_16850</name>
</gene>
<name>A0ABT0BUA7_9SPHN</name>
<dbReference type="RefSeq" id="WP_243923201.1">
    <property type="nucleotide sequence ID" value="NZ_JALHLG010000035.1"/>
</dbReference>
<dbReference type="NCBIfam" id="TIGR04085">
    <property type="entry name" value="rSAM_more_4Fe4S"/>
    <property type="match status" value="1"/>
</dbReference>